<dbReference type="EMBL" id="BMPI01000042">
    <property type="protein sequence ID" value="GGM59469.1"/>
    <property type="molecule type" value="Genomic_DNA"/>
</dbReference>
<proteinExistence type="predicted"/>
<sequence>MTPEPDLQRMLTEAYGLERGPARWAALDAVFRHADAAGNAAFGFRARMSAISDLHHGGEYARVLTAFSWCLATFDRQPELTTGYDAHQLLWQYKWVVWEITQFPGVPLDRATGLLDDMQRRYQEGGHSLHAVFQHRGLVAQHLGDLAGASRWYGEMLTARRDALSDCAACVPSGHVAHLVAAGRYEEAVEVGSPYANGGCTEQPHWMLSELLMAYLRTGRIDEAVQGHKRAYERIRDSRHHLELIGLNLEFCGLSGNERHALPIVERHLPWLDRPSSPYAALEFASGAALVLRRLAERGDADAPIHRSSDDGTRHWVSTVGQTHDELAVLARKLAAEFDARNGNDHHGRRIEARLAAAPIVEELPLTVLSGRPIAPARGGEATAALVRKVADLTAAGDREGAARTQLEVAYALRNAAQWGDAIETAEEAQRSLDGAGLTEDAMSARYLLVELYGRSNRRHLVAALVDELLAAESLPPSVPAPAALLEQTINAMDWSRAVDQLVRAADLHRAADDPGAELRCLRKALPRLFEASPAAEALLARLDALVAAGHVPAAELPDLQARLSRVLEQLGDLDGALARVEPHPFPLRKAHLLLRLGRAVEAEEVARPSLEDGDEDVAWTAAVLLTRSLRAQSRDAEAEALMEEYGVEDYALEEHFDPGDDVPDD</sequence>
<evidence type="ECO:0000313" key="1">
    <source>
        <dbReference type="EMBL" id="GGM59469.1"/>
    </source>
</evidence>
<evidence type="ECO:0000313" key="2">
    <source>
        <dbReference type="Proteomes" id="UP000642070"/>
    </source>
</evidence>
<reference evidence="1" key="1">
    <citation type="journal article" date="2014" name="Int. J. Syst. Evol. Microbiol.">
        <title>Complete genome sequence of Corynebacterium casei LMG S-19264T (=DSM 44701T), isolated from a smear-ripened cheese.</title>
        <authorList>
            <consortium name="US DOE Joint Genome Institute (JGI-PGF)"/>
            <person name="Walter F."/>
            <person name="Albersmeier A."/>
            <person name="Kalinowski J."/>
            <person name="Ruckert C."/>
        </authorList>
    </citation>
    <scope>NUCLEOTIDE SEQUENCE</scope>
    <source>
        <strain evidence="1">JCM 19831</strain>
    </source>
</reference>
<evidence type="ECO:0008006" key="3">
    <source>
        <dbReference type="Google" id="ProtNLM"/>
    </source>
</evidence>
<accession>A0A917U6P7</accession>
<name>A0A917U6P7_9ACTN</name>
<comment type="caution">
    <text evidence="1">The sequence shown here is derived from an EMBL/GenBank/DDBJ whole genome shotgun (WGS) entry which is preliminary data.</text>
</comment>
<dbReference type="Proteomes" id="UP000642070">
    <property type="component" value="Unassembled WGS sequence"/>
</dbReference>
<dbReference type="AlphaFoldDB" id="A0A917U6P7"/>
<gene>
    <name evidence="1" type="ORF">GCM10007977_071280</name>
</gene>
<organism evidence="1 2">
    <name type="scientific">Dactylosporangium sucinum</name>
    <dbReference type="NCBI Taxonomy" id="1424081"/>
    <lineage>
        <taxon>Bacteria</taxon>
        <taxon>Bacillati</taxon>
        <taxon>Actinomycetota</taxon>
        <taxon>Actinomycetes</taxon>
        <taxon>Micromonosporales</taxon>
        <taxon>Micromonosporaceae</taxon>
        <taxon>Dactylosporangium</taxon>
    </lineage>
</organism>
<keyword evidence="2" id="KW-1185">Reference proteome</keyword>
<dbReference type="RefSeq" id="WP_190254412.1">
    <property type="nucleotide sequence ID" value="NZ_BMPI01000042.1"/>
</dbReference>
<reference evidence="1" key="2">
    <citation type="submission" date="2020-09" db="EMBL/GenBank/DDBJ databases">
        <authorList>
            <person name="Sun Q."/>
            <person name="Ohkuma M."/>
        </authorList>
    </citation>
    <scope>NUCLEOTIDE SEQUENCE</scope>
    <source>
        <strain evidence="1">JCM 19831</strain>
    </source>
</reference>
<protein>
    <recommendedName>
        <fullName evidence="3">Tetratricopeptide repeat protein</fullName>
    </recommendedName>
</protein>